<dbReference type="AlphaFoldDB" id="A0A914XMA3"/>
<keyword evidence="1" id="KW-1185">Reference proteome</keyword>
<organism evidence="1 2">
    <name type="scientific">Plectus sambesii</name>
    <dbReference type="NCBI Taxonomy" id="2011161"/>
    <lineage>
        <taxon>Eukaryota</taxon>
        <taxon>Metazoa</taxon>
        <taxon>Ecdysozoa</taxon>
        <taxon>Nematoda</taxon>
        <taxon>Chromadorea</taxon>
        <taxon>Plectida</taxon>
        <taxon>Plectina</taxon>
        <taxon>Plectoidea</taxon>
        <taxon>Plectidae</taxon>
        <taxon>Plectus</taxon>
    </lineage>
</organism>
<evidence type="ECO:0000313" key="2">
    <source>
        <dbReference type="WBParaSite" id="PSAMB.scaffold950size38246.g9874.t1"/>
    </source>
</evidence>
<accession>A0A914XMA3</accession>
<sequence>MSGVEELVEARAERLRDMPIDFFRTVKEASEHEASIYYEEIQRRRELMKAKFEEAQACLKALKWEDELDEEMRWETMNDLMDKIDQTQEILHDHDHRRIPISHRLVLEAELLAEMNRSLSLVIASCAESPRLKGDKIAHERFVQDFCERIRYTDDVYYDVHIKFLKSYLDMPW</sequence>
<protein>
    <submittedName>
        <fullName evidence="2">Uncharacterized protein</fullName>
    </submittedName>
</protein>
<evidence type="ECO:0000313" key="1">
    <source>
        <dbReference type="Proteomes" id="UP000887566"/>
    </source>
</evidence>
<name>A0A914XMA3_9BILA</name>
<dbReference type="WBParaSite" id="PSAMB.scaffold950size38246.g9874.t1">
    <property type="protein sequence ID" value="PSAMB.scaffold950size38246.g9874.t1"/>
    <property type="gene ID" value="PSAMB.scaffold950size38246.g9874"/>
</dbReference>
<proteinExistence type="predicted"/>
<dbReference type="Proteomes" id="UP000887566">
    <property type="component" value="Unplaced"/>
</dbReference>
<reference evidence="2" key="1">
    <citation type="submission" date="2022-11" db="UniProtKB">
        <authorList>
            <consortium name="WormBaseParasite"/>
        </authorList>
    </citation>
    <scope>IDENTIFICATION</scope>
</reference>